<evidence type="ECO:0000256" key="1">
    <source>
        <dbReference type="SAM" id="MobiDB-lite"/>
    </source>
</evidence>
<feature type="compositionally biased region" description="Low complexity" evidence="1">
    <location>
        <begin position="205"/>
        <end position="215"/>
    </location>
</feature>
<keyword evidence="4" id="KW-1185">Reference proteome</keyword>
<protein>
    <submittedName>
        <fullName evidence="3">Uncharacterized protein</fullName>
    </submittedName>
</protein>
<organism evidence="3 4">
    <name type="scientific">Symbiodinium microadriaticum</name>
    <name type="common">Dinoflagellate</name>
    <name type="synonym">Zooxanthella microadriatica</name>
    <dbReference type="NCBI Taxonomy" id="2951"/>
    <lineage>
        <taxon>Eukaryota</taxon>
        <taxon>Sar</taxon>
        <taxon>Alveolata</taxon>
        <taxon>Dinophyceae</taxon>
        <taxon>Suessiales</taxon>
        <taxon>Symbiodiniaceae</taxon>
        <taxon>Symbiodinium</taxon>
    </lineage>
</organism>
<dbReference type="Proteomes" id="UP000186817">
    <property type="component" value="Unassembled WGS sequence"/>
</dbReference>
<feature type="transmembrane region" description="Helical" evidence="2">
    <location>
        <begin position="231"/>
        <end position="252"/>
    </location>
</feature>
<proteinExistence type="predicted"/>
<evidence type="ECO:0000313" key="3">
    <source>
        <dbReference type="EMBL" id="OLQ01404.1"/>
    </source>
</evidence>
<feature type="transmembrane region" description="Helical" evidence="2">
    <location>
        <begin position="146"/>
        <end position="174"/>
    </location>
</feature>
<dbReference type="OrthoDB" id="442379at2759"/>
<evidence type="ECO:0000313" key="4">
    <source>
        <dbReference type="Proteomes" id="UP000186817"/>
    </source>
</evidence>
<comment type="caution">
    <text evidence="3">The sequence shown here is derived from an EMBL/GenBank/DDBJ whole genome shotgun (WGS) entry which is preliminary data.</text>
</comment>
<feature type="transmembrane region" description="Helical" evidence="2">
    <location>
        <begin position="104"/>
        <end position="126"/>
    </location>
</feature>
<reference evidence="3 4" key="1">
    <citation type="submission" date="2016-02" db="EMBL/GenBank/DDBJ databases">
        <title>Genome analysis of coral dinoflagellate symbionts highlights evolutionary adaptations to a symbiotic lifestyle.</title>
        <authorList>
            <person name="Aranda M."/>
            <person name="Li Y."/>
            <person name="Liew Y.J."/>
            <person name="Baumgarten S."/>
            <person name="Simakov O."/>
            <person name="Wilson M."/>
            <person name="Piel J."/>
            <person name="Ashoor H."/>
            <person name="Bougouffa S."/>
            <person name="Bajic V.B."/>
            <person name="Ryu T."/>
            <person name="Ravasi T."/>
            <person name="Bayer T."/>
            <person name="Micklem G."/>
            <person name="Kim H."/>
            <person name="Bhak J."/>
            <person name="Lajeunesse T.C."/>
            <person name="Voolstra C.R."/>
        </authorList>
    </citation>
    <scope>NUCLEOTIDE SEQUENCE [LARGE SCALE GENOMIC DNA]</scope>
    <source>
        <strain evidence="3 4">CCMP2467</strain>
    </source>
</reference>
<keyword evidence="2" id="KW-1133">Transmembrane helix</keyword>
<feature type="transmembrane region" description="Helical" evidence="2">
    <location>
        <begin position="20"/>
        <end position="43"/>
    </location>
</feature>
<dbReference type="EMBL" id="LSRX01000293">
    <property type="protein sequence ID" value="OLQ01404.1"/>
    <property type="molecule type" value="Genomic_DNA"/>
</dbReference>
<keyword evidence="2" id="KW-0472">Membrane</keyword>
<feature type="region of interest" description="Disordered" evidence="1">
    <location>
        <begin position="189"/>
        <end position="215"/>
    </location>
</feature>
<evidence type="ECO:0000256" key="2">
    <source>
        <dbReference type="SAM" id="Phobius"/>
    </source>
</evidence>
<keyword evidence="2" id="KW-0812">Transmembrane</keyword>
<feature type="region of interest" description="Disordered" evidence="1">
    <location>
        <begin position="580"/>
        <end position="607"/>
    </location>
</feature>
<sequence>MKQASGETRAADVEKRWSRLMLTGAMVSGFLAVAAVSFVGYAFNKPCASPQGRAIGYTGCFNLAEWVASVFAIMAAFASIGFIEHATTAAIRSAAMKHSRLEGISSVVLLGLLCLAAALGALLLLAKPWETYQTYDDGRTKSVDEWTIDVWMVFLGYSAVFAFGPLALALVLVLQNVLHPWQWEPAEASDVETNSEGTGNFELEGSSGSTSSASATPVSTTRIATSRCLRLVVILVFLWACFLFTAAMTPIWNFSMNSYFKSERQTAWAMASAGTVVGRSMNADAESTTKCIAEDACPWFSFKPFPDCALYYGFLTLFVLCGALAHTACRAIGGALLARVTAKGQVPEYPLQGSLPTVVCRQPDAVFVALGRPGFVRERFFVESVLSSFAEYRRVPGQSLLRRGGRSLPSLMEFSALTPATGGQVEILEFLWPPLADADGQRACVCYVLMLRTDGFLLCVPGPFFSASELAPDGDDGAVRPGPSFQLTAPAVALSEEGEWILAPSTNPIAVTVVDFAASALGEGAGASTDYQTGVSDPGGPQAEVRRQRPKRPTVALLAQQQASLTEVVARLSDQLAKFQQAPSAVQPPRADPTPQPALSSAEARRHLCSRGRGAQARESMAQSVSFFQSVPKSLAHALGPPPPARALLPAQGPADVDQDARLAAAITAGELPDVPAQPDLTSAMMAQSQALLTLVGHLARGADPVLDNQGTAATSSRGSQTRQRLQAELASHSGAFAEKVKERALLSMSPAGVGSTEPFSLCRYYERYGGFERHRELALVAWQVAISFDLMMAGNSNGAADVLALLAVYLDQLVLDQGATTVAWLLTLQQDPPQVLYSAPAQAPGTGVQPFSPLADQKWITSALGYLREMDLIASRRAEAKPKPKRPPGLPQAPTVPTSTQEDAALTKKQLRAAQWAAKRATAGAPPAKRGTHLAARFGELTDFLLACGVGPDAYDGAVHEAVLRRPLVPHAPGGPDCLRPYRPLEADGIVLHGEANWDISPYLPPGMLLAYRDPLVLETFPGTGGPSPSFQHEDPGEVLKLMKVWDSKGLLSLRPGGLSDIRCSRVFGAYKGPSKFRQIGDRRGPNSLEARLDGVSHLLPQGFLLTRLHVPRFTHQLLGSSTDRKDFYSQCKVPLERAFSNAVKPGFSLGDFANTRAHRAYVDWVLSEAGKEHCRRYLPPGDFSSVAVRRSALLCPSVPVHGCFNSLFQGDAAGVELATAAHAAFLEEARVLPSWEGGRVLAKHPVHPTGPWSGVVIDDLFCISCEPADLPDHLACDSARVIGLSKEAYARAGVRGSDDKDV</sequence>
<name>A0A1Q9E1U1_SYMMI</name>
<feature type="transmembrane region" description="Helical" evidence="2">
    <location>
        <begin position="63"/>
        <end position="83"/>
    </location>
</feature>
<feature type="region of interest" description="Disordered" evidence="1">
    <location>
        <begin position="879"/>
        <end position="906"/>
    </location>
</feature>
<gene>
    <name evidence="3" type="ORF">AK812_SmicGene15877</name>
</gene>
<accession>A0A1Q9E1U1</accession>
<feature type="region of interest" description="Disordered" evidence="1">
    <location>
        <begin position="527"/>
        <end position="553"/>
    </location>
</feature>